<accession>A0ABW8X002</accession>
<dbReference type="Proteomes" id="UP001628874">
    <property type="component" value="Unassembled WGS sequence"/>
</dbReference>
<dbReference type="PROSITE" id="PS50294">
    <property type="entry name" value="WD_REPEATS_REGION"/>
    <property type="match status" value="2"/>
</dbReference>
<keyword evidence="2" id="KW-0677">Repeat</keyword>
<evidence type="ECO:0000256" key="3">
    <source>
        <dbReference type="PROSITE-ProRule" id="PRU00221"/>
    </source>
</evidence>
<dbReference type="PANTHER" id="PTHR19879:SF9">
    <property type="entry name" value="TRANSCRIPTION INITIATION FACTOR TFIID SUBUNIT 5"/>
    <property type="match status" value="1"/>
</dbReference>
<keyword evidence="1 3" id="KW-0853">WD repeat</keyword>
<sequence>MASGSHDQTIRVWDVQTGECLKVLQGHIGAIWTVACAPSTDSANSPNGGILASGGDDQTVRLWDLQTGHCLHILDEHNGWVRSVIFNSDGQILFSGSDDKRSFSLRFAISRVRLAPSCDKPSTACASR</sequence>
<dbReference type="PROSITE" id="PS50082">
    <property type="entry name" value="WD_REPEATS_2"/>
    <property type="match status" value="2"/>
</dbReference>
<protein>
    <submittedName>
        <fullName evidence="4">WD40 repeat domain-containing protein</fullName>
    </submittedName>
</protein>
<comment type="caution">
    <text evidence="4">The sequence shown here is derived from an EMBL/GenBank/DDBJ whole genome shotgun (WGS) entry which is preliminary data.</text>
</comment>
<dbReference type="SMART" id="SM00320">
    <property type="entry name" value="WD40"/>
    <property type="match status" value="2"/>
</dbReference>
<reference evidence="4 5" key="1">
    <citation type="submission" date="2024-07" db="EMBL/GenBank/DDBJ databases">
        <authorList>
            <person name="Tripathy S."/>
        </authorList>
    </citation>
    <scope>NUCLEOTIDE SEQUENCE [LARGE SCALE GENOMIC DNA]</scope>
    <source>
        <strain evidence="4 5">VB-61278_2</strain>
    </source>
</reference>
<dbReference type="PRINTS" id="PR00320">
    <property type="entry name" value="GPROTEINBRPT"/>
</dbReference>
<evidence type="ECO:0000256" key="2">
    <source>
        <dbReference type="ARBA" id="ARBA00022737"/>
    </source>
</evidence>
<evidence type="ECO:0000313" key="4">
    <source>
        <dbReference type="EMBL" id="MFL9466500.1"/>
    </source>
</evidence>
<evidence type="ECO:0000313" key="5">
    <source>
        <dbReference type="Proteomes" id="UP001628874"/>
    </source>
</evidence>
<dbReference type="InterPro" id="IPR020472">
    <property type="entry name" value="WD40_PAC1"/>
</dbReference>
<dbReference type="RefSeq" id="WP_408019954.1">
    <property type="nucleotide sequence ID" value="NZ_JBFQGM010000025.1"/>
</dbReference>
<evidence type="ECO:0000256" key="1">
    <source>
        <dbReference type="ARBA" id="ARBA00022574"/>
    </source>
</evidence>
<dbReference type="EMBL" id="JBFQGM010000025">
    <property type="protein sequence ID" value="MFL9466500.1"/>
    <property type="molecule type" value="Genomic_DNA"/>
</dbReference>
<dbReference type="Pfam" id="PF00400">
    <property type="entry name" value="WD40"/>
    <property type="match status" value="3"/>
</dbReference>
<dbReference type="Gene3D" id="2.130.10.10">
    <property type="entry name" value="YVTN repeat-like/Quinoprotein amine dehydrogenase"/>
    <property type="match status" value="1"/>
</dbReference>
<organism evidence="4 5">
    <name type="scientific">Scytonema tolypothrichoides VB-61278_2</name>
    <dbReference type="NCBI Taxonomy" id="3232314"/>
    <lineage>
        <taxon>Bacteria</taxon>
        <taxon>Bacillati</taxon>
        <taxon>Cyanobacteriota</taxon>
        <taxon>Cyanophyceae</taxon>
        <taxon>Nostocales</taxon>
        <taxon>Scytonemataceae</taxon>
        <taxon>Scytonema</taxon>
    </lineage>
</organism>
<feature type="repeat" description="WD" evidence="3">
    <location>
        <begin position="45"/>
        <end position="73"/>
    </location>
</feature>
<name>A0ABW8X002_9CYAN</name>
<proteinExistence type="predicted"/>
<dbReference type="SUPFAM" id="SSF50978">
    <property type="entry name" value="WD40 repeat-like"/>
    <property type="match status" value="1"/>
</dbReference>
<dbReference type="InterPro" id="IPR001680">
    <property type="entry name" value="WD40_rpt"/>
</dbReference>
<gene>
    <name evidence="4" type="ORF">AB0759_38580</name>
</gene>
<dbReference type="InterPro" id="IPR036322">
    <property type="entry name" value="WD40_repeat_dom_sf"/>
</dbReference>
<dbReference type="InterPro" id="IPR015943">
    <property type="entry name" value="WD40/YVTN_repeat-like_dom_sf"/>
</dbReference>
<keyword evidence="5" id="KW-1185">Reference proteome</keyword>
<dbReference type="PANTHER" id="PTHR19879">
    <property type="entry name" value="TRANSCRIPTION INITIATION FACTOR TFIID"/>
    <property type="match status" value="1"/>
</dbReference>
<feature type="repeat" description="WD" evidence="3">
    <location>
        <begin position="1"/>
        <end position="23"/>
    </location>
</feature>
<dbReference type="InterPro" id="IPR019775">
    <property type="entry name" value="WD40_repeat_CS"/>
</dbReference>
<dbReference type="PROSITE" id="PS00678">
    <property type="entry name" value="WD_REPEATS_1"/>
    <property type="match status" value="2"/>
</dbReference>